<dbReference type="Gene3D" id="1.20.5.170">
    <property type="match status" value="1"/>
</dbReference>
<evidence type="ECO:0000259" key="7">
    <source>
        <dbReference type="PROSITE" id="PS50217"/>
    </source>
</evidence>
<feature type="region of interest" description="Disordered" evidence="6">
    <location>
        <begin position="1"/>
        <end position="35"/>
    </location>
</feature>
<dbReference type="GeneID" id="109974188"/>
<keyword evidence="9" id="KW-1185">Reference proteome</keyword>
<comment type="similarity">
    <text evidence="1">Belongs to the bZIP family. NFIL3 subfamily.</text>
</comment>
<evidence type="ECO:0000313" key="9">
    <source>
        <dbReference type="Proteomes" id="UP000261600"/>
    </source>
</evidence>
<feature type="domain" description="BZIP" evidence="7">
    <location>
        <begin position="77"/>
        <end position="127"/>
    </location>
</feature>
<feature type="compositionally biased region" description="Low complexity" evidence="6">
    <location>
        <begin position="15"/>
        <end position="29"/>
    </location>
</feature>
<dbReference type="KEGG" id="malb:109974188"/>
<dbReference type="InterPro" id="IPR047106">
    <property type="entry name" value="NFIL3-like_bZIP"/>
</dbReference>
<dbReference type="InterPro" id="IPR004827">
    <property type="entry name" value="bZIP"/>
</dbReference>
<reference evidence="8" key="2">
    <citation type="submission" date="2025-09" db="UniProtKB">
        <authorList>
            <consortium name="Ensembl"/>
        </authorList>
    </citation>
    <scope>IDENTIFICATION</scope>
</reference>
<dbReference type="STRING" id="43700.ENSMALP00000011669"/>
<keyword evidence="5" id="KW-0539">Nucleus</keyword>
<dbReference type="PANTHER" id="PTHR15284">
    <property type="entry name" value="NUCLEAR FACTOR INTERLEUKIN-3-REGULATED PROTEIN"/>
    <property type="match status" value="1"/>
</dbReference>
<dbReference type="FunFam" id="1.20.5.170:FF:000025">
    <property type="entry name" value="nuclear factor interleukin-3-regulated protein-like"/>
    <property type="match status" value="1"/>
</dbReference>
<dbReference type="InterPro" id="IPR046347">
    <property type="entry name" value="bZIP_sf"/>
</dbReference>
<evidence type="ECO:0000256" key="6">
    <source>
        <dbReference type="SAM" id="MobiDB-lite"/>
    </source>
</evidence>
<feature type="region of interest" description="Disordered" evidence="6">
    <location>
        <begin position="351"/>
        <end position="371"/>
    </location>
</feature>
<dbReference type="RefSeq" id="XP_020479921.1">
    <property type="nucleotide sequence ID" value="XM_020624265.1"/>
</dbReference>
<keyword evidence="3" id="KW-0238">DNA-binding</keyword>
<evidence type="ECO:0000256" key="3">
    <source>
        <dbReference type="ARBA" id="ARBA00023125"/>
    </source>
</evidence>
<dbReference type="Ensembl" id="ENSMALT00000011918.1">
    <property type="protein sequence ID" value="ENSMALP00000011669.1"/>
    <property type="gene ID" value="ENSMALG00000008306.1"/>
</dbReference>
<name>A0A3Q3J0R4_MONAL</name>
<dbReference type="PROSITE" id="PS50217">
    <property type="entry name" value="BZIP"/>
    <property type="match status" value="1"/>
</dbReference>
<dbReference type="GO" id="GO:0003700">
    <property type="term" value="F:DNA-binding transcription factor activity"/>
    <property type="evidence" value="ECO:0007669"/>
    <property type="project" value="InterPro"/>
</dbReference>
<evidence type="ECO:0000256" key="2">
    <source>
        <dbReference type="ARBA" id="ARBA00023015"/>
    </source>
</evidence>
<dbReference type="PANTHER" id="PTHR15284:SF0">
    <property type="entry name" value="GH23983P"/>
    <property type="match status" value="1"/>
</dbReference>
<dbReference type="InterPro" id="IPR047229">
    <property type="entry name" value="NFIL3-like"/>
</dbReference>
<reference evidence="8" key="1">
    <citation type="submission" date="2025-08" db="UniProtKB">
        <authorList>
            <consortium name="Ensembl"/>
        </authorList>
    </citation>
    <scope>IDENTIFICATION</scope>
</reference>
<keyword evidence="2" id="KW-0805">Transcription regulation</keyword>
<dbReference type="CDD" id="cd14694">
    <property type="entry name" value="bZIP_NFIL3"/>
    <property type="match status" value="1"/>
</dbReference>
<evidence type="ECO:0000256" key="1">
    <source>
        <dbReference type="ARBA" id="ARBA00006079"/>
    </source>
</evidence>
<evidence type="ECO:0000313" key="8">
    <source>
        <dbReference type="Ensembl" id="ENSMALP00000011669.1"/>
    </source>
</evidence>
<sequence length="371" mass="40710">MSTPTTRDGSGAAASCRPSSSVDSSSYMESDPDRGLLFPVVRPSVVTRRVLRLRASSSYESPVTRRKRKMIPADRKDSAYWEKRHKNNEAAKRSREKRRLNDLMLEDRLLAVSEENVQLRAQVLSLQYHISLREEKSKAARACATSTPPFVASSTLSSPRPVHSPALCQTGLWGNSKINPASILGVRDQGTVSPPFEVKIPWFGSTRCAGGFNPQSPQNCGTQKSILPLSGLCVLTPRATLEGGRSAEGEMDVLRQISSSDDIPISTSRPIRALLQPPDALHHASTLPYPAQSWLVPHLNHSAVCNNLLLPWRSSCLAPSAVYPGLPLYMQERKGQDLGVEADTERIFKSQFSSVPPGPPQQEMHLGPDRC</sequence>
<dbReference type="Pfam" id="PF07716">
    <property type="entry name" value="bZIP_2"/>
    <property type="match status" value="1"/>
</dbReference>
<dbReference type="GO" id="GO:0003677">
    <property type="term" value="F:DNA binding"/>
    <property type="evidence" value="ECO:0007669"/>
    <property type="project" value="UniProtKB-KW"/>
</dbReference>
<organism evidence="8 9">
    <name type="scientific">Monopterus albus</name>
    <name type="common">Swamp eel</name>
    <dbReference type="NCBI Taxonomy" id="43700"/>
    <lineage>
        <taxon>Eukaryota</taxon>
        <taxon>Metazoa</taxon>
        <taxon>Chordata</taxon>
        <taxon>Craniata</taxon>
        <taxon>Vertebrata</taxon>
        <taxon>Euteleostomi</taxon>
        <taxon>Actinopterygii</taxon>
        <taxon>Neopterygii</taxon>
        <taxon>Teleostei</taxon>
        <taxon>Neoteleostei</taxon>
        <taxon>Acanthomorphata</taxon>
        <taxon>Anabantaria</taxon>
        <taxon>Synbranchiformes</taxon>
        <taxon>Synbranchidae</taxon>
        <taxon>Monopterus</taxon>
    </lineage>
</organism>
<proteinExistence type="inferred from homology"/>
<dbReference type="SMART" id="SM00338">
    <property type="entry name" value="BRLZ"/>
    <property type="match status" value="1"/>
</dbReference>
<dbReference type="RefSeq" id="XP_020479920.1">
    <property type="nucleotide sequence ID" value="XM_020624264.1"/>
</dbReference>
<accession>A0A3Q3J0R4</accession>
<dbReference type="Proteomes" id="UP000261600">
    <property type="component" value="Unplaced"/>
</dbReference>
<dbReference type="GO" id="GO:0005634">
    <property type="term" value="C:nucleus"/>
    <property type="evidence" value="ECO:0007669"/>
    <property type="project" value="TreeGrafter"/>
</dbReference>
<keyword evidence="4" id="KW-0804">Transcription</keyword>
<evidence type="ECO:0000256" key="5">
    <source>
        <dbReference type="ARBA" id="ARBA00023242"/>
    </source>
</evidence>
<protein>
    <recommendedName>
        <fullName evidence="7">BZIP domain-containing protein</fullName>
    </recommendedName>
</protein>
<dbReference type="OrthoDB" id="6151507at2759"/>
<dbReference type="GO" id="GO:0007623">
    <property type="term" value="P:circadian rhythm"/>
    <property type="evidence" value="ECO:0007669"/>
    <property type="project" value="TreeGrafter"/>
</dbReference>
<dbReference type="SUPFAM" id="SSF57959">
    <property type="entry name" value="Leucine zipper domain"/>
    <property type="match status" value="1"/>
</dbReference>
<dbReference type="AlphaFoldDB" id="A0A3Q3J0R4"/>
<evidence type="ECO:0000256" key="4">
    <source>
        <dbReference type="ARBA" id="ARBA00023163"/>
    </source>
</evidence>
<dbReference type="PROSITE" id="PS00036">
    <property type="entry name" value="BZIP_BASIC"/>
    <property type="match status" value="1"/>
</dbReference>